<sequence>MGYILIFHDLKNQYYYCYDDDKSNLMYIAFQDEIILESFIILQGSKSELPLAGFLPYEVYLNNVEVQKNNVEVETRRRENGLKAQELFKITARERLFIVEDIPQDKDSIANYKVIDSIPVKRADYNIKNCKNIEVEVKCLTLYPRINPLFFYISSYEVEKLENLNKLTGKKTILALYNQAEIDRENCSVTMIKLSTIRKNKKPIIYDMDKDCYKVPISLTTEGFELLEKYRIMGDLYRKSNSRS</sequence>
<evidence type="ECO:0000313" key="1">
    <source>
        <dbReference type="EMBL" id="MCA6067784.1"/>
    </source>
</evidence>
<reference evidence="1 2" key="1">
    <citation type="submission" date="2021-09" db="EMBL/GenBank/DDBJ databases">
        <title>Genome sequencing and assembly of Chryseobacterium sp. RG1.</title>
        <authorList>
            <person name="Chhetri G."/>
        </authorList>
    </citation>
    <scope>NUCLEOTIDE SEQUENCE [LARGE SCALE GENOMIC DNA]</scope>
    <source>
        <strain evidence="1 2">RG1</strain>
    </source>
</reference>
<name>A0ABS8A1B5_9FLAO</name>
<keyword evidence="2" id="KW-1185">Reference proteome</keyword>
<dbReference type="Proteomes" id="UP000618240">
    <property type="component" value="Unassembled WGS sequence"/>
</dbReference>
<organism evidence="1 2">
    <name type="scientific">Chryseobacterium tagetis</name>
    <dbReference type="NCBI Taxonomy" id="2801334"/>
    <lineage>
        <taxon>Bacteria</taxon>
        <taxon>Pseudomonadati</taxon>
        <taxon>Bacteroidota</taxon>
        <taxon>Flavobacteriia</taxon>
        <taxon>Flavobacteriales</taxon>
        <taxon>Weeksellaceae</taxon>
        <taxon>Chryseobacterium group</taxon>
        <taxon>Chryseobacterium</taxon>
    </lineage>
</organism>
<accession>A0ABS8A1B5</accession>
<comment type="caution">
    <text evidence="1">The sequence shown here is derived from an EMBL/GenBank/DDBJ whole genome shotgun (WGS) entry which is preliminary data.</text>
</comment>
<dbReference type="RefSeq" id="WP_225688750.1">
    <property type="nucleotide sequence ID" value="NZ_JAERSE020000003.1"/>
</dbReference>
<evidence type="ECO:0000313" key="2">
    <source>
        <dbReference type="Proteomes" id="UP000618240"/>
    </source>
</evidence>
<protein>
    <submittedName>
        <fullName evidence="1">Uncharacterized protein</fullName>
    </submittedName>
</protein>
<gene>
    <name evidence="1" type="ORF">JI747_011385</name>
</gene>
<dbReference type="EMBL" id="JAERSE020000003">
    <property type="protein sequence ID" value="MCA6067784.1"/>
    <property type="molecule type" value="Genomic_DNA"/>
</dbReference>
<proteinExistence type="predicted"/>